<evidence type="ECO:0000313" key="7">
    <source>
        <dbReference type="EMBL" id="URI15051.1"/>
    </source>
</evidence>
<dbReference type="InterPro" id="IPR001029">
    <property type="entry name" value="Flagellin_N"/>
</dbReference>
<dbReference type="EMBL" id="CP097649">
    <property type="protein sequence ID" value="URI15051.1"/>
    <property type="molecule type" value="Genomic_DNA"/>
</dbReference>
<sequence length="268" mass="28067">MANSINTNYGAQIALQNLNATNAALNTAQNRVNTGMKVSSAKDNGAIFAIATNQRADMAAMDAVKTSIQRGQSIVDVALAAGETVVAAMTEMKAIAVALEGFGDTPPTDNASYDAYKADFKALKDEITKALAGAKFDGVNLFTAADSGTAQPKVRTGLDSTSTYAIGFSTTWANPAFADEKASTVQTQIEAFTTNLATLGTQSKSMERQLNFASKLQDAFETGIGNLVDADLAKESARLTALQTKQQLGVQALSIANSSSQMLLGLFR</sequence>
<dbReference type="Proteomes" id="UP001055429">
    <property type="component" value="Chromosome"/>
</dbReference>
<comment type="subunit">
    <text evidence="2">In C.crescentus, the flagellar filament is composed of multiple flagellins of 29 kDa; 27 kDa and 25 kDa.</text>
</comment>
<evidence type="ECO:0000256" key="3">
    <source>
        <dbReference type="ARBA" id="ARBA00023143"/>
    </source>
</evidence>
<evidence type="ECO:0000256" key="4">
    <source>
        <dbReference type="RuleBase" id="RU362073"/>
    </source>
</evidence>
<feature type="domain" description="Flagellin N-terminal" evidence="5">
    <location>
        <begin position="5"/>
        <end position="144"/>
    </location>
</feature>
<keyword evidence="7" id="KW-0969">Cilium</keyword>
<gene>
    <name evidence="7" type="ORF">M8231_14830</name>
</gene>
<comment type="subcellular location">
    <subcellularLocation>
        <location evidence="4">Secreted</location>
    </subcellularLocation>
    <subcellularLocation>
        <location evidence="4">Bacterial flagellum</location>
    </subcellularLocation>
</comment>
<evidence type="ECO:0000259" key="6">
    <source>
        <dbReference type="Pfam" id="PF00700"/>
    </source>
</evidence>
<dbReference type="SUPFAM" id="SSF64518">
    <property type="entry name" value="Phase 1 flagellin"/>
    <property type="match status" value="1"/>
</dbReference>
<evidence type="ECO:0000313" key="8">
    <source>
        <dbReference type="Proteomes" id="UP001055429"/>
    </source>
</evidence>
<evidence type="ECO:0000256" key="1">
    <source>
        <dbReference type="ARBA" id="ARBA00005709"/>
    </source>
</evidence>
<accession>A0ABY4SMH2</accession>
<evidence type="ECO:0000256" key="2">
    <source>
        <dbReference type="ARBA" id="ARBA00011829"/>
    </source>
</evidence>
<keyword evidence="8" id="KW-1185">Reference proteome</keyword>
<dbReference type="PANTHER" id="PTHR42792:SF2">
    <property type="entry name" value="FLAGELLIN"/>
    <property type="match status" value="1"/>
</dbReference>
<evidence type="ECO:0000259" key="5">
    <source>
        <dbReference type="Pfam" id="PF00669"/>
    </source>
</evidence>
<dbReference type="InterPro" id="IPR046358">
    <property type="entry name" value="Flagellin_C"/>
</dbReference>
<keyword evidence="4" id="KW-0964">Secreted</keyword>
<dbReference type="Pfam" id="PF00669">
    <property type="entry name" value="Flagellin_N"/>
    <property type="match status" value="1"/>
</dbReference>
<dbReference type="Pfam" id="PF00700">
    <property type="entry name" value="Flagellin_C"/>
    <property type="match status" value="1"/>
</dbReference>
<dbReference type="PANTHER" id="PTHR42792">
    <property type="entry name" value="FLAGELLIN"/>
    <property type="match status" value="1"/>
</dbReference>
<keyword evidence="3 4" id="KW-0975">Bacterial flagellum</keyword>
<dbReference type="Gene3D" id="1.20.1330.10">
    <property type="entry name" value="f41 fragment of flagellin, N-terminal domain"/>
    <property type="match status" value="1"/>
</dbReference>
<dbReference type="RefSeq" id="WP_250201837.1">
    <property type="nucleotide sequence ID" value="NZ_CP097649.1"/>
</dbReference>
<dbReference type="InterPro" id="IPR001492">
    <property type="entry name" value="Flagellin"/>
</dbReference>
<proteinExistence type="inferred from homology"/>
<keyword evidence="7" id="KW-0966">Cell projection</keyword>
<reference evidence="7" key="1">
    <citation type="submission" date="2022-05" db="EMBL/GenBank/DDBJ databases">
        <title>Brevundimonas albigilva TT17 genome sequence.</title>
        <authorList>
            <person name="Lee K."/>
            <person name="Son H."/>
        </authorList>
    </citation>
    <scope>NUCLEOTIDE SEQUENCE</scope>
    <source>
        <strain evidence="7">TT17</strain>
    </source>
</reference>
<comment type="function">
    <text evidence="4">Flagellin is the subunit protein which polymerizes to form the filaments of bacterial flagella.</text>
</comment>
<feature type="domain" description="Flagellin C-terminal" evidence="6">
    <location>
        <begin position="184"/>
        <end position="267"/>
    </location>
</feature>
<comment type="similarity">
    <text evidence="1 4">Belongs to the bacterial flagellin family.</text>
</comment>
<organism evidence="7 8">
    <name type="scientific">Brevundimonas albigilva</name>
    <dbReference type="NCBI Taxonomy" id="1312364"/>
    <lineage>
        <taxon>Bacteria</taxon>
        <taxon>Pseudomonadati</taxon>
        <taxon>Pseudomonadota</taxon>
        <taxon>Alphaproteobacteria</taxon>
        <taxon>Caulobacterales</taxon>
        <taxon>Caulobacteraceae</taxon>
        <taxon>Brevundimonas</taxon>
    </lineage>
</organism>
<name>A0ABY4SMH2_9CAUL</name>
<protein>
    <recommendedName>
        <fullName evidence="4">Flagellin</fullName>
    </recommendedName>
</protein>
<keyword evidence="7" id="KW-0282">Flagellum</keyword>